<keyword evidence="1" id="KW-1133">Transmembrane helix</keyword>
<feature type="transmembrane region" description="Helical" evidence="1">
    <location>
        <begin position="162"/>
        <end position="182"/>
    </location>
</feature>
<sequence length="199" mass="21186">MLEPMATVVSIALRVVLALVATGVVLSAVHGGWAGTTICITDDSSSSSHETVGALAPEQGAQIGWIPYYCADRPDAHLRLLHELGQLPSMLLLISSLFLLDRLLQGAAREGVYTERTASRLRALGWWLLAGSVIVEIIQANAKAALLAELAKDAHFTVGAWLNMWSAPYLAILTALGLLTFARITRAGASMREDLAGVV</sequence>
<keyword evidence="3" id="KW-1185">Reference proteome</keyword>
<keyword evidence="1" id="KW-0812">Transmembrane</keyword>
<keyword evidence="1" id="KW-0472">Membrane</keyword>
<name>A0ABN3VAC1_9ACTN</name>
<evidence type="ECO:0000313" key="2">
    <source>
        <dbReference type="EMBL" id="GAA2783035.1"/>
    </source>
</evidence>
<gene>
    <name evidence="2" type="ORF">GCM10010521_72110</name>
</gene>
<protein>
    <recommendedName>
        <fullName evidence="4">DUF2975 domain-containing protein</fullName>
    </recommendedName>
</protein>
<comment type="caution">
    <text evidence="2">The sequence shown here is derived from an EMBL/GenBank/DDBJ whole genome shotgun (WGS) entry which is preliminary data.</text>
</comment>
<dbReference type="EMBL" id="BAAAVM010000154">
    <property type="protein sequence ID" value="GAA2783035.1"/>
    <property type="molecule type" value="Genomic_DNA"/>
</dbReference>
<accession>A0ABN3VAC1</accession>
<evidence type="ECO:0000256" key="1">
    <source>
        <dbReference type="SAM" id="Phobius"/>
    </source>
</evidence>
<evidence type="ECO:0008006" key="4">
    <source>
        <dbReference type="Google" id="ProtNLM"/>
    </source>
</evidence>
<feature type="transmembrane region" description="Helical" evidence="1">
    <location>
        <begin position="124"/>
        <end position="142"/>
    </location>
</feature>
<reference evidence="2 3" key="1">
    <citation type="journal article" date="2019" name="Int. J. Syst. Evol. Microbiol.">
        <title>The Global Catalogue of Microorganisms (GCM) 10K type strain sequencing project: providing services to taxonomists for standard genome sequencing and annotation.</title>
        <authorList>
            <consortium name="The Broad Institute Genomics Platform"/>
            <consortium name="The Broad Institute Genome Sequencing Center for Infectious Disease"/>
            <person name="Wu L."/>
            <person name="Ma J."/>
        </authorList>
    </citation>
    <scope>NUCLEOTIDE SEQUENCE [LARGE SCALE GENOMIC DNA]</scope>
    <source>
        <strain evidence="2 3">JCM 11574</strain>
    </source>
</reference>
<dbReference type="Proteomes" id="UP001500893">
    <property type="component" value="Unassembled WGS sequence"/>
</dbReference>
<proteinExistence type="predicted"/>
<evidence type="ECO:0000313" key="3">
    <source>
        <dbReference type="Proteomes" id="UP001500893"/>
    </source>
</evidence>
<organism evidence="2 3">
    <name type="scientific">Streptomyces rameus</name>
    <dbReference type="NCBI Taxonomy" id="68261"/>
    <lineage>
        <taxon>Bacteria</taxon>
        <taxon>Bacillati</taxon>
        <taxon>Actinomycetota</taxon>
        <taxon>Actinomycetes</taxon>
        <taxon>Kitasatosporales</taxon>
        <taxon>Streptomycetaceae</taxon>
        <taxon>Streptomyces</taxon>
    </lineage>
</organism>